<evidence type="ECO:0000313" key="7">
    <source>
        <dbReference type="EMBL" id="KQB51555.1"/>
    </source>
</evidence>
<keyword evidence="8" id="KW-1185">Reference proteome</keyword>
<dbReference type="RefSeq" id="WP_055104938.1">
    <property type="nucleotide sequence ID" value="NZ_LLWH01000234.1"/>
</dbReference>
<dbReference type="Proteomes" id="UP000050342">
    <property type="component" value="Unassembled WGS sequence"/>
</dbReference>
<reference evidence="7 8" key="1">
    <citation type="submission" date="2015-10" db="EMBL/GenBank/DDBJ databases">
        <title>Pseudomonas helleri sp. nov. and Pseudomonas weihenstephanensis sp. nov., isolated from raw cows milk.</title>
        <authorList>
            <person name="Von Neubeck M."/>
            <person name="Huptas C."/>
            <person name="Wenning M."/>
            <person name="Scherer S."/>
        </authorList>
    </citation>
    <scope>NUCLEOTIDE SEQUENCE [LARGE SCALE GENOMIC DNA]</scope>
    <source>
        <strain evidence="7 8">BSTT44</strain>
    </source>
</reference>
<comment type="subcellular location">
    <subcellularLocation>
        <location evidence="1">Cell membrane</location>
        <topology evidence="1">Multi-pass membrane protein</topology>
    </subcellularLocation>
</comment>
<feature type="transmembrane region" description="Helical" evidence="6">
    <location>
        <begin position="42"/>
        <end position="60"/>
    </location>
</feature>
<feature type="transmembrane region" description="Helical" evidence="6">
    <location>
        <begin position="81"/>
        <end position="101"/>
    </location>
</feature>
<keyword evidence="5 6" id="KW-0472">Membrane</keyword>
<keyword evidence="4 6" id="KW-1133">Transmembrane helix</keyword>
<keyword evidence="2" id="KW-1003">Cell membrane</keyword>
<dbReference type="Pfam" id="PF13440">
    <property type="entry name" value="Polysacc_synt_3"/>
    <property type="match status" value="1"/>
</dbReference>
<name>A0A0Q0YRE3_9PSED</name>
<dbReference type="InterPro" id="IPR050833">
    <property type="entry name" value="Poly_Biosynth_Transport"/>
</dbReference>
<feature type="transmembrane region" description="Helical" evidence="6">
    <location>
        <begin position="147"/>
        <end position="169"/>
    </location>
</feature>
<protein>
    <submittedName>
        <fullName evidence="7">Uncharacterized protein</fullName>
    </submittedName>
</protein>
<proteinExistence type="predicted"/>
<feature type="transmembrane region" description="Helical" evidence="6">
    <location>
        <begin position="238"/>
        <end position="260"/>
    </location>
</feature>
<dbReference type="GO" id="GO:0005886">
    <property type="term" value="C:plasma membrane"/>
    <property type="evidence" value="ECO:0007669"/>
    <property type="project" value="UniProtKB-SubCell"/>
</dbReference>
<evidence type="ECO:0000256" key="4">
    <source>
        <dbReference type="ARBA" id="ARBA00022989"/>
    </source>
</evidence>
<dbReference type="PANTHER" id="PTHR30250">
    <property type="entry name" value="PST FAMILY PREDICTED COLANIC ACID TRANSPORTER"/>
    <property type="match status" value="1"/>
</dbReference>
<accession>A0A0Q0YRE3</accession>
<keyword evidence="3 6" id="KW-0812">Transmembrane</keyword>
<feature type="transmembrane region" description="Helical" evidence="6">
    <location>
        <begin position="371"/>
        <end position="393"/>
    </location>
</feature>
<comment type="caution">
    <text evidence="7">The sequence shown here is derived from an EMBL/GenBank/DDBJ whole genome shotgun (WGS) entry which is preliminary data.</text>
</comment>
<evidence type="ECO:0000256" key="1">
    <source>
        <dbReference type="ARBA" id="ARBA00004651"/>
    </source>
</evidence>
<evidence type="ECO:0000256" key="5">
    <source>
        <dbReference type="ARBA" id="ARBA00023136"/>
    </source>
</evidence>
<dbReference type="CDD" id="cd13128">
    <property type="entry name" value="MATE_Wzx_like"/>
    <property type="match status" value="1"/>
</dbReference>
<organism evidence="7 8">
    <name type="scientific">Pseudomonas endophytica</name>
    <dbReference type="NCBI Taxonomy" id="1563157"/>
    <lineage>
        <taxon>Bacteria</taxon>
        <taxon>Pseudomonadati</taxon>
        <taxon>Pseudomonadota</taxon>
        <taxon>Gammaproteobacteria</taxon>
        <taxon>Pseudomonadales</taxon>
        <taxon>Pseudomonadaceae</taxon>
        <taxon>Pseudomonas</taxon>
    </lineage>
</organism>
<dbReference type="AlphaFoldDB" id="A0A0Q0YRE3"/>
<evidence type="ECO:0000256" key="2">
    <source>
        <dbReference type="ARBA" id="ARBA00022475"/>
    </source>
</evidence>
<dbReference type="EMBL" id="LLWH01000234">
    <property type="protein sequence ID" value="KQB51555.1"/>
    <property type="molecule type" value="Genomic_DNA"/>
</dbReference>
<evidence type="ECO:0000313" key="8">
    <source>
        <dbReference type="Proteomes" id="UP000050342"/>
    </source>
</evidence>
<feature type="transmembrane region" description="Helical" evidence="6">
    <location>
        <begin position="12"/>
        <end position="30"/>
    </location>
</feature>
<dbReference type="PANTHER" id="PTHR30250:SF11">
    <property type="entry name" value="O-ANTIGEN TRANSPORTER-RELATED"/>
    <property type="match status" value="1"/>
</dbReference>
<evidence type="ECO:0000256" key="6">
    <source>
        <dbReference type="SAM" id="Phobius"/>
    </source>
</evidence>
<feature type="transmembrane region" description="Helical" evidence="6">
    <location>
        <begin position="107"/>
        <end position="126"/>
    </location>
</feature>
<sequence length="421" mass="47758">MLNYLIKSLSAVALEKIILLLVALPVNIYIARELGPDQYGVLSIYIVLATILFQISDCGVRNIFISEYAHSNKNTLITSYLSIKAATAFFISIALMFYYKLNGTSEVAGYYASIIACLIFTFSDIFESIQLSELRQTQAARIRLISGVLSNAFRFGMIYVGLPPFYIILSYGLEYAFKGILIYATGTIRINYSFDIKYTIKLLRRALPLTLSMIFLQLYHRIDIFIIKDLMDDASVGIYSAAMRLLDYLIFIVVVLNTVINPIIGRERASKRLNDIYTKYYSVVFWGATLIAALSIPISELVIPKLYGENYIASVPLFIIMLYSLPFIFLGSISGFWYVNSGLEIYALVRNILGLVLNVALNYILIPKFGLPGAAWATFTSYMVTSLFIDALFKKTRPAFRMKFNAILDLRLIYNWKKNEK</sequence>
<dbReference type="STRING" id="1563157.AQS70_17710"/>
<feature type="transmembrane region" description="Helical" evidence="6">
    <location>
        <begin position="280"/>
        <end position="299"/>
    </location>
</feature>
<feature type="transmembrane region" description="Helical" evidence="6">
    <location>
        <begin position="311"/>
        <end position="338"/>
    </location>
</feature>
<gene>
    <name evidence="7" type="ORF">AQS70_17710</name>
</gene>
<evidence type="ECO:0000256" key="3">
    <source>
        <dbReference type="ARBA" id="ARBA00022692"/>
    </source>
</evidence>
<feature type="transmembrane region" description="Helical" evidence="6">
    <location>
        <begin position="345"/>
        <end position="365"/>
    </location>
</feature>